<reference evidence="11 12" key="1">
    <citation type="submission" date="2019-06" db="EMBL/GenBank/DDBJ databases">
        <title>Whole genome shotgun sequence of Pseudonocardia hydrocarbonoxydans NBRC 14498.</title>
        <authorList>
            <person name="Hosoyama A."/>
            <person name="Uohara A."/>
            <person name="Ohji S."/>
            <person name="Ichikawa N."/>
        </authorList>
    </citation>
    <scope>NUCLEOTIDE SEQUENCE [LARGE SCALE GENOMIC DNA]</scope>
    <source>
        <strain evidence="11 12">NBRC 14498</strain>
    </source>
</reference>
<accession>A0A4Y3WRE5</accession>
<evidence type="ECO:0000256" key="7">
    <source>
        <dbReference type="PROSITE-ProRule" id="PRU10141"/>
    </source>
</evidence>
<keyword evidence="9" id="KW-1133">Transmembrane helix</keyword>
<dbReference type="EC" id="2.7.11.1" evidence="1"/>
<dbReference type="PANTHER" id="PTHR43289:SF6">
    <property type="entry name" value="SERINE_THREONINE-PROTEIN KINASE NEKL-3"/>
    <property type="match status" value="1"/>
</dbReference>
<comment type="caution">
    <text evidence="11">The sequence shown here is derived from an EMBL/GenBank/DDBJ whole genome shotgun (WGS) entry which is preliminary data.</text>
</comment>
<dbReference type="FunFam" id="1.10.510.10:FF:000021">
    <property type="entry name" value="Serine/threonine protein kinase"/>
    <property type="match status" value="1"/>
</dbReference>
<keyword evidence="2" id="KW-0723">Serine/threonine-protein kinase</keyword>
<dbReference type="AlphaFoldDB" id="A0A4Y3WRE5"/>
<dbReference type="Gene3D" id="3.30.200.20">
    <property type="entry name" value="Phosphorylase Kinase, domain 1"/>
    <property type="match status" value="1"/>
</dbReference>
<keyword evidence="12" id="KW-1185">Reference proteome</keyword>
<evidence type="ECO:0000256" key="8">
    <source>
        <dbReference type="SAM" id="MobiDB-lite"/>
    </source>
</evidence>
<dbReference type="InterPro" id="IPR008271">
    <property type="entry name" value="Ser/Thr_kinase_AS"/>
</dbReference>
<name>A0A4Y3WRE5_9PSEU</name>
<feature type="compositionally biased region" description="Low complexity" evidence="8">
    <location>
        <begin position="361"/>
        <end position="372"/>
    </location>
</feature>
<feature type="compositionally biased region" description="Pro residues" evidence="8">
    <location>
        <begin position="351"/>
        <end position="360"/>
    </location>
</feature>
<dbReference type="Pfam" id="PF00069">
    <property type="entry name" value="Pkinase"/>
    <property type="match status" value="1"/>
</dbReference>
<keyword evidence="9" id="KW-0812">Transmembrane</keyword>
<dbReference type="SUPFAM" id="SSF56112">
    <property type="entry name" value="Protein kinase-like (PK-like)"/>
    <property type="match status" value="1"/>
</dbReference>
<keyword evidence="6 7" id="KW-0067">ATP-binding</keyword>
<dbReference type="Proteomes" id="UP000320338">
    <property type="component" value="Unassembled WGS sequence"/>
</dbReference>
<sequence>MTQEMFGPYRLEELLGRGGMGEVHRAHDTVRGRTVALKRLLPGLGEDRDFRERFRRESQLVARLREGHVIPIHDFGEIDGRLYIDMRLVEGTDLGTVLARSGPLPPDRAVRVLGQVARALDAAHADGLVHRDVKPSNVLLSDGLPDDDYAYLVDFGIVGSVESNGNRLTATGTAIGTLEYMAPERFLGDGGDRRVDVYALGCVLHEMLTGARPFAGTGPAQMWAHAHTAPPRPSQLRPGIPPGLDAVVAGALAKDPADRVPTAGELAVRARAALAAAPTEPGTAMFPHPPSAPPGSVPPRTSTPPAFPVARPPAGEAAAPTRVGGVPHDPRRTPPPTRVDREQRTALGTAAPPPPGPPPARRASPAPAAGEPPKARRRTGVIALVAVAVLALGGGVAWALSAINAADDAASAAADDSTPAPTGGAAVDELSAHLGGDIGPSCDGPYAGDETSGGVLASAECSGWTFNLYPDPDTAVYVVQQNTGGANSPDSACDNIPATGEAHFHTWSGSNGRSGTIGCQAYDDGYTIEFTVDGIPVVVTRGASPGEDYATLLEEANQISGQLQ</sequence>
<evidence type="ECO:0000256" key="5">
    <source>
        <dbReference type="ARBA" id="ARBA00022777"/>
    </source>
</evidence>
<evidence type="ECO:0000256" key="2">
    <source>
        <dbReference type="ARBA" id="ARBA00022527"/>
    </source>
</evidence>
<dbReference type="PANTHER" id="PTHR43289">
    <property type="entry name" value="MITOGEN-ACTIVATED PROTEIN KINASE KINASE KINASE 20-RELATED"/>
    <property type="match status" value="1"/>
</dbReference>
<feature type="transmembrane region" description="Helical" evidence="9">
    <location>
        <begin position="381"/>
        <end position="400"/>
    </location>
</feature>
<keyword evidence="5" id="KW-0418">Kinase</keyword>
<dbReference type="PROSITE" id="PS00108">
    <property type="entry name" value="PROTEIN_KINASE_ST"/>
    <property type="match status" value="1"/>
</dbReference>
<proteinExistence type="predicted"/>
<dbReference type="InterPro" id="IPR017441">
    <property type="entry name" value="Protein_kinase_ATP_BS"/>
</dbReference>
<organism evidence="11 12">
    <name type="scientific">Pseudonocardia hydrocarbonoxydans</name>
    <dbReference type="NCBI Taxonomy" id="76726"/>
    <lineage>
        <taxon>Bacteria</taxon>
        <taxon>Bacillati</taxon>
        <taxon>Actinomycetota</taxon>
        <taxon>Actinomycetes</taxon>
        <taxon>Pseudonocardiales</taxon>
        <taxon>Pseudonocardiaceae</taxon>
        <taxon>Pseudonocardia</taxon>
    </lineage>
</organism>
<keyword evidence="3" id="KW-0808">Transferase</keyword>
<evidence type="ECO:0000313" key="11">
    <source>
        <dbReference type="EMBL" id="GEC20660.1"/>
    </source>
</evidence>
<dbReference type="SMART" id="SM00220">
    <property type="entry name" value="S_TKc"/>
    <property type="match status" value="1"/>
</dbReference>
<dbReference type="InterPro" id="IPR000719">
    <property type="entry name" value="Prot_kinase_dom"/>
</dbReference>
<dbReference type="GO" id="GO:0005524">
    <property type="term" value="F:ATP binding"/>
    <property type="evidence" value="ECO:0007669"/>
    <property type="project" value="UniProtKB-UniRule"/>
</dbReference>
<evidence type="ECO:0000259" key="10">
    <source>
        <dbReference type="PROSITE" id="PS50011"/>
    </source>
</evidence>
<keyword evidence="4 7" id="KW-0547">Nucleotide-binding</keyword>
<dbReference type="PROSITE" id="PS00107">
    <property type="entry name" value="PROTEIN_KINASE_ATP"/>
    <property type="match status" value="1"/>
</dbReference>
<evidence type="ECO:0000313" key="12">
    <source>
        <dbReference type="Proteomes" id="UP000320338"/>
    </source>
</evidence>
<protein>
    <recommendedName>
        <fullName evidence="1">non-specific serine/threonine protein kinase</fullName>
        <ecNumber evidence="1">2.7.11.1</ecNumber>
    </recommendedName>
</protein>
<dbReference type="CDD" id="cd14014">
    <property type="entry name" value="STKc_PknB_like"/>
    <property type="match status" value="1"/>
</dbReference>
<feature type="compositionally biased region" description="Basic and acidic residues" evidence="8">
    <location>
        <begin position="328"/>
        <end position="344"/>
    </location>
</feature>
<feature type="region of interest" description="Disordered" evidence="8">
    <location>
        <begin position="279"/>
        <end position="375"/>
    </location>
</feature>
<feature type="domain" description="Protein kinase" evidence="10">
    <location>
        <begin position="9"/>
        <end position="274"/>
    </location>
</feature>
<feature type="compositionally biased region" description="Pro residues" evidence="8">
    <location>
        <begin position="287"/>
        <end position="311"/>
    </location>
</feature>
<dbReference type="PROSITE" id="PS50011">
    <property type="entry name" value="PROTEIN_KINASE_DOM"/>
    <property type="match status" value="1"/>
</dbReference>
<evidence type="ECO:0000256" key="9">
    <source>
        <dbReference type="SAM" id="Phobius"/>
    </source>
</evidence>
<feature type="binding site" evidence="7">
    <location>
        <position position="38"/>
    </location>
    <ligand>
        <name>ATP</name>
        <dbReference type="ChEBI" id="CHEBI:30616"/>
    </ligand>
</feature>
<dbReference type="RefSeq" id="WP_246085904.1">
    <property type="nucleotide sequence ID" value="NZ_BAAARZ010000003.1"/>
</dbReference>
<dbReference type="EMBL" id="BJNG01000022">
    <property type="protein sequence ID" value="GEC20660.1"/>
    <property type="molecule type" value="Genomic_DNA"/>
</dbReference>
<evidence type="ECO:0000256" key="3">
    <source>
        <dbReference type="ARBA" id="ARBA00022679"/>
    </source>
</evidence>
<keyword evidence="9" id="KW-0472">Membrane</keyword>
<dbReference type="GO" id="GO:0004674">
    <property type="term" value="F:protein serine/threonine kinase activity"/>
    <property type="evidence" value="ECO:0007669"/>
    <property type="project" value="UniProtKB-KW"/>
</dbReference>
<evidence type="ECO:0000256" key="4">
    <source>
        <dbReference type="ARBA" id="ARBA00022741"/>
    </source>
</evidence>
<evidence type="ECO:0000256" key="6">
    <source>
        <dbReference type="ARBA" id="ARBA00022840"/>
    </source>
</evidence>
<dbReference type="InterPro" id="IPR011009">
    <property type="entry name" value="Kinase-like_dom_sf"/>
</dbReference>
<dbReference type="Gene3D" id="1.10.510.10">
    <property type="entry name" value="Transferase(Phosphotransferase) domain 1"/>
    <property type="match status" value="1"/>
</dbReference>
<evidence type="ECO:0000256" key="1">
    <source>
        <dbReference type="ARBA" id="ARBA00012513"/>
    </source>
</evidence>
<gene>
    <name evidence="11" type="ORF">PHY01_29430</name>
</gene>